<protein>
    <submittedName>
        <fullName evidence="2">Uncharacterized protein</fullName>
    </submittedName>
</protein>
<dbReference type="RefSeq" id="WP_147023135.1">
    <property type="nucleotide sequence ID" value="NZ_BJYU01000225.1"/>
</dbReference>
<gene>
    <name evidence="2" type="ORF">MAE02_63670</name>
</gene>
<feature type="region of interest" description="Disordered" evidence="1">
    <location>
        <begin position="70"/>
        <end position="90"/>
    </location>
</feature>
<comment type="caution">
    <text evidence="2">The sequence shown here is derived from an EMBL/GenBank/DDBJ whole genome shotgun (WGS) entry which is preliminary data.</text>
</comment>
<reference evidence="2 3" key="1">
    <citation type="submission" date="2019-07" db="EMBL/GenBank/DDBJ databases">
        <title>Whole genome shotgun sequence of Microvirga aerophila NBRC 106136.</title>
        <authorList>
            <person name="Hosoyama A."/>
            <person name="Uohara A."/>
            <person name="Ohji S."/>
            <person name="Ichikawa N."/>
        </authorList>
    </citation>
    <scope>NUCLEOTIDE SEQUENCE [LARGE SCALE GENOMIC DNA]</scope>
    <source>
        <strain evidence="2 3">NBRC 106136</strain>
    </source>
</reference>
<dbReference type="Proteomes" id="UP000321085">
    <property type="component" value="Unassembled WGS sequence"/>
</dbReference>
<evidence type="ECO:0000313" key="2">
    <source>
        <dbReference type="EMBL" id="GEO18671.1"/>
    </source>
</evidence>
<accession>A0A512C3A5</accession>
<keyword evidence="3" id="KW-1185">Reference proteome</keyword>
<organism evidence="2 3">
    <name type="scientific">Microvirga aerophila</name>
    <dbReference type="NCBI Taxonomy" id="670291"/>
    <lineage>
        <taxon>Bacteria</taxon>
        <taxon>Pseudomonadati</taxon>
        <taxon>Pseudomonadota</taxon>
        <taxon>Alphaproteobacteria</taxon>
        <taxon>Hyphomicrobiales</taxon>
        <taxon>Methylobacteriaceae</taxon>
        <taxon>Microvirga</taxon>
    </lineage>
</organism>
<name>A0A512C3A5_9HYPH</name>
<evidence type="ECO:0000256" key="1">
    <source>
        <dbReference type="SAM" id="MobiDB-lite"/>
    </source>
</evidence>
<proteinExistence type="predicted"/>
<sequence length="90" mass="9727">MSRQFVDGVKDVFVIGGIARIELFELLPQPGSERAGAQPDLKPEQTVSLAMPVEAFFKAVELLEKVRDDLRQGARGNAPDSARGGSPNFS</sequence>
<dbReference type="EMBL" id="BJYU01000225">
    <property type="protein sequence ID" value="GEO18671.1"/>
    <property type="molecule type" value="Genomic_DNA"/>
</dbReference>
<dbReference type="AlphaFoldDB" id="A0A512C3A5"/>
<evidence type="ECO:0000313" key="3">
    <source>
        <dbReference type="Proteomes" id="UP000321085"/>
    </source>
</evidence>